<accession>A0A291Q9V2</accession>
<dbReference type="EMBL" id="CP022685">
    <property type="protein sequence ID" value="ATL28481.1"/>
    <property type="molecule type" value="Genomic_DNA"/>
</dbReference>
<evidence type="ECO:0000256" key="1">
    <source>
        <dbReference type="SAM" id="MobiDB-lite"/>
    </source>
</evidence>
<protein>
    <submittedName>
        <fullName evidence="2">Uncharacterized protein</fullName>
    </submittedName>
</protein>
<dbReference type="Proteomes" id="UP000221011">
    <property type="component" value="Chromosome"/>
</dbReference>
<dbReference type="RefSeq" id="WP_098243132.1">
    <property type="nucleotide sequence ID" value="NZ_CP022685.1"/>
</dbReference>
<organism evidence="2 3">
    <name type="scientific">Streptomyces formicae</name>
    <dbReference type="NCBI Taxonomy" id="1616117"/>
    <lineage>
        <taxon>Bacteria</taxon>
        <taxon>Bacillati</taxon>
        <taxon>Actinomycetota</taxon>
        <taxon>Actinomycetes</taxon>
        <taxon>Kitasatosporales</taxon>
        <taxon>Streptomycetaceae</taxon>
        <taxon>Streptomyces</taxon>
    </lineage>
</organism>
<feature type="region of interest" description="Disordered" evidence="1">
    <location>
        <begin position="1"/>
        <end position="38"/>
    </location>
</feature>
<proteinExistence type="predicted"/>
<feature type="compositionally biased region" description="Basic and acidic residues" evidence="1">
    <location>
        <begin position="54"/>
        <end position="65"/>
    </location>
</feature>
<evidence type="ECO:0000313" key="3">
    <source>
        <dbReference type="Proteomes" id="UP000221011"/>
    </source>
</evidence>
<keyword evidence="3" id="KW-1185">Reference proteome</keyword>
<evidence type="ECO:0000313" key="2">
    <source>
        <dbReference type="EMBL" id="ATL28481.1"/>
    </source>
</evidence>
<dbReference type="KEGG" id="sfk:KY5_3463c"/>
<sequence>MSEAHKAEGRKVDAHKAEGAGRPRAEGPPTAGRAAGYCWDRNPAGPGRCTWPPDHGRDVGHKDTYSKTAWPCA</sequence>
<name>A0A291Q9V2_9ACTN</name>
<feature type="region of interest" description="Disordered" evidence="1">
    <location>
        <begin position="50"/>
        <end position="73"/>
    </location>
</feature>
<gene>
    <name evidence="2" type="ORF">KY5_3463c</name>
</gene>
<feature type="compositionally biased region" description="Basic and acidic residues" evidence="1">
    <location>
        <begin position="1"/>
        <end position="25"/>
    </location>
</feature>
<dbReference type="AlphaFoldDB" id="A0A291Q9V2"/>
<reference evidence="2 3" key="1">
    <citation type="submission" date="2017-08" db="EMBL/GenBank/DDBJ databases">
        <title>Complete Genome Sequence of Streptomyces formicae KY5, the formicamycin producer.</title>
        <authorList>
            <person name="Holmes N.A."/>
            <person name="Devine R."/>
            <person name="Qin Z."/>
            <person name="Seipke R.F."/>
            <person name="Wilkinson B."/>
            <person name="Hutchings M.I."/>
        </authorList>
    </citation>
    <scope>NUCLEOTIDE SEQUENCE [LARGE SCALE GENOMIC DNA]</scope>
    <source>
        <strain evidence="2 3">KY5</strain>
    </source>
</reference>